<dbReference type="EMBL" id="JACJTE010000050">
    <property type="protein sequence ID" value="MBD2564441.1"/>
    <property type="molecule type" value="Genomic_DNA"/>
</dbReference>
<sequence length="213" mass="23789">MYNSQEDFTKDAQSCSSTYYSDSSLQPQKIDVAYAIYQKAKAGSLLGITIVGRLQLKAQGADGKFVLIPSDESFPSIDEDMKKNLLTLHEDFNQQSGSILSSENWSLLANDAWLLGSLHALAEFHLASPLKWSNLWDENKKRISVTAREVIGITSFGYQLIRPQPKLEAVAVCVNEQEAINASLLTYKEKVITYLTEDALQQFFKSLPSEVTK</sequence>
<protein>
    <submittedName>
        <fullName evidence="1">Uncharacterized protein</fullName>
    </submittedName>
</protein>
<evidence type="ECO:0000313" key="1">
    <source>
        <dbReference type="EMBL" id="MBD2564441.1"/>
    </source>
</evidence>
<comment type="caution">
    <text evidence="1">The sequence shown here is derived from an EMBL/GenBank/DDBJ whole genome shotgun (WGS) entry which is preliminary data.</text>
</comment>
<reference evidence="1 2" key="1">
    <citation type="journal article" date="2020" name="ISME J.">
        <title>Comparative genomics reveals insights into cyanobacterial evolution and habitat adaptation.</title>
        <authorList>
            <person name="Chen M.Y."/>
            <person name="Teng W.K."/>
            <person name="Zhao L."/>
            <person name="Hu C.X."/>
            <person name="Zhou Y.K."/>
            <person name="Han B.P."/>
            <person name="Song L.R."/>
            <person name="Shu W.S."/>
        </authorList>
    </citation>
    <scope>NUCLEOTIDE SEQUENCE [LARGE SCALE GENOMIC DNA]</scope>
    <source>
        <strain evidence="1 2">FACHB-391</strain>
    </source>
</reference>
<dbReference type="Proteomes" id="UP000604661">
    <property type="component" value="Unassembled WGS sequence"/>
</dbReference>
<accession>A0ABR8F491</accession>
<name>A0ABR8F491_NOSLI</name>
<keyword evidence="2" id="KW-1185">Reference proteome</keyword>
<organism evidence="1 2">
    <name type="scientific">Nostoc linckia FACHB-391</name>
    <dbReference type="NCBI Taxonomy" id="2692906"/>
    <lineage>
        <taxon>Bacteria</taxon>
        <taxon>Bacillati</taxon>
        <taxon>Cyanobacteriota</taxon>
        <taxon>Cyanophyceae</taxon>
        <taxon>Nostocales</taxon>
        <taxon>Nostocaceae</taxon>
        <taxon>Nostoc</taxon>
    </lineage>
</organism>
<proteinExistence type="predicted"/>
<dbReference type="RefSeq" id="WP_190899223.1">
    <property type="nucleotide sequence ID" value="NZ_JACJTE010000050.1"/>
</dbReference>
<gene>
    <name evidence="1" type="ORF">H6G95_28310</name>
</gene>
<evidence type="ECO:0000313" key="2">
    <source>
        <dbReference type="Proteomes" id="UP000604661"/>
    </source>
</evidence>